<dbReference type="Proteomes" id="UP001524473">
    <property type="component" value="Unassembled WGS sequence"/>
</dbReference>
<comment type="caution">
    <text evidence="2">The sequence shown here is derived from an EMBL/GenBank/DDBJ whole genome shotgun (WGS) entry which is preliminary data.</text>
</comment>
<dbReference type="InterPro" id="IPR001387">
    <property type="entry name" value="Cro/C1-type_HTH"/>
</dbReference>
<evidence type="ECO:0000313" key="2">
    <source>
        <dbReference type="EMBL" id="MCQ4841488.1"/>
    </source>
</evidence>
<accession>A0ABT1S3I8</accession>
<dbReference type="PANTHER" id="PTHR37301:SF1">
    <property type="entry name" value="DNA-BINDING PROTEIN"/>
    <property type="match status" value="1"/>
</dbReference>
<dbReference type="PANTHER" id="PTHR37301">
    <property type="entry name" value="DNA-BINDING PROTEIN-RELATED"/>
    <property type="match status" value="1"/>
</dbReference>
<reference evidence="2 3" key="1">
    <citation type="submission" date="2022-06" db="EMBL/GenBank/DDBJ databases">
        <title>Isolation of gut microbiota from human fecal samples.</title>
        <authorList>
            <person name="Pamer E.G."/>
            <person name="Barat B."/>
            <person name="Waligurski E."/>
            <person name="Medina S."/>
            <person name="Paddock L."/>
            <person name="Mostad J."/>
        </authorList>
    </citation>
    <scope>NUCLEOTIDE SEQUENCE [LARGE SCALE GENOMIC DNA]</scope>
    <source>
        <strain evidence="2 3">DFI.9.73</strain>
    </source>
</reference>
<dbReference type="InterPro" id="IPR010982">
    <property type="entry name" value="Lambda_DNA-bd_dom_sf"/>
</dbReference>
<evidence type="ECO:0000259" key="1">
    <source>
        <dbReference type="Pfam" id="PF13443"/>
    </source>
</evidence>
<gene>
    <name evidence="2" type="ORF">NE695_16385</name>
</gene>
<dbReference type="Pfam" id="PF13443">
    <property type="entry name" value="HTH_26"/>
    <property type="match status" value="1"/>
</dbReference>
<proteinExistence type="predicted"/>
<protein>
    <submittedName>
        <fullName evidence="2">Helix-turn-helix domain-containing protein</fullName>
    </submittedName>
</protein>
<dbReference type="RefSeq" id="WP_066861114.1">
    <property type="nucleotide sequence ID" value="NZ_CABKVV010000011.1"/>
</dbReference>
<dbReference type="EMBL" id="JANFZH010000052">
    <property type="protein sequence ID" value="MCQ4841488.1"/>
    <property type="molecule type" value="Genomic_DNA"/>
</dbReference>
<feature type="domain" description="HTH cro/C1-type" evidence="1">
    <location>
        <begin position="10"/>
        <end position="66"/>
    </location>
</feature>
<sequence>MAIDYQPLLDIMGKKKISWYRLEKLGIDNRTVHQLRHNLNITTGTIGKLCKILECQPGDILRYRPDDES</sequence>
<keyword evidence="3" id="KW-1185">Reference proteome</keyword>
<evidence type="ECO:0000313" key="3">
    <source>
        <dbReference type="Proteomes" id="UP001524473"/>
    </source>
</evidence>
<organism evidence="2 3">
    <name type="scientific">Neglectibacter timonensis</name>
    <dbReference type="NCBI Taxonomy" id="1776382"/>
    <lineage>
        <taxon>Bacteria</taxon>
        <taxon>Bacillati</taxon>
        <taxon>Bacillota</taxon>
        <taxon>Clostridia</taxon>
        <taxon>Eubacteriales</taxon>
        <taxon>Oscillospiraceae</taxon>
        <taxon>Neglectibacter</taxon>
    </lineage>
</organism>
<dbReference type="SUPFAM" id="SSF47413">
    <property type="entry name" value="lambda repressor-like DNA-binding domains"/>
    <property type="match status" value="1"/>
</dbReference>
<dbReference type="GeneID" id="90531376"/>
<name>A0ABT1S3I8_9FIRM</name>